<evidence type="ECO:0000259" key="8">
    <source>
        <dbReference type="PROSITE" id="PS51100"/>
    </source>
</evidence>
<dbReference type="InterPro" id="IPR036095">
    <property type="entry name" value="PTS_EIIB-like_sf"/>
</dbReference>
<protein>
    <submittedName>
        <fullName evidence="9">PTS sugar transporter subunit IIB</fullName>
    </submittedName>
</protein>
<keyword evidence="4" id="KW-0808">Transferase</keyword>
<feature type="modified residue" description="Phosphocysteine; by EIIA" evidence="7">
    <location>
        <position position="8"/>
    </location>
</feature>
<keyword evidence="2" id="KW-0597">Phosphoprotein</keyword>
<dbReference type="SUPFAM" id="SSF52794">
    <property type="entry name" value="PTS system IIB component-like"/>
    <property type="match status" value="1"/>
</dbReference>
<dbReference type="InterPro" id="IPR051819">
    <property type="entry name" value="PTS_sugar-specific_EIIB"/>
</dbReference>
<dbReference type="Pfam" id="PF02302">
    <property type="entry name" value="PTS_IIB"/>
    <property type="match status" value="1"/>
</dbReference>
<sequence>MKKVILVCNAGMSTGMLAKKIEAASNHTLEVKAYSESEYTDYLAGADLVLIGPQIRFLLPQIEQAVDVPVRAISPMKYGIMDGKGVYEDIVKLIGGE</sequence>
<name>A0ABQ6YY36_9ENTE</name>
<evidence type="ECO:0000256" key="2">
    <source>
        <dbReference type="ARBA" id="ARBA00022553"/>
    </source>
</evidence>
<dbReference type="InterPro" id="IPR013012">
    <property type="entry name" value="PTS_EIIB_3"/>
</dbReference>
<keyword evidence="10" id="KW-1185">Reference proteome</keyword>
<evidence type="ECO:0000313" key="9">
    <source>
        <dbReference type="EMBL" id="KAF1302916.1"/>
    </source>
</evidence>
<evidence type="ECO:0000256" key="5">
    <source>
        <dbReference type="ARBA" id="ARBA00022683"/>
    </source>
</evidence>
<evidence type="ECO:0000256" key="7">
    <source>
        <dbReference type="PROSITE-ProRule" id="PRU00423"/>
    </source>
</evidence>
<dbReference type="PANTHER" id="PTHR34581">
    <property type="entry name" value="PTS SYSTEM N,N'-DIACETYLCHITOBIOSE-SPECIFIC EIIB COMPONENT"/>
    <property type="match status" value="1"/>
</dbReference>
<comment type="caution">
    <text evidence="9">The sequence shown here is derived from an EMBL/GenBank/DDBJ whole genome shotgun (WGS) entry which is preliminary data.</text>
</comment>
<dbReference type="Gene3D" id="3.40.50.2300">
    <property type="match status" value="1"/>
</dbReference>
<proteinExistence type="predicted"/>
<evidence type="ECO:0000256" key="6">
    <source>
        <dbReference type="ARBA" id="ARBA00022777"/>
    </source>
</evidence>
<accession>A0ABQ6YY36</accession>
<dbReference type="Proteomes" id="UP000782705">
    <property type="component" value="Unassembled WGS sequence"/>
</dbReference>
<keyword evidence="3 9" id="KW-0762">Sugar transport</keyword>
<organism evidence="9 10">
    <name type="scientific">Candidatus Enterococcus willemsii</name>
    <dbReference type="NCBI Taxonomy" id="1857215"/>
    <lineage>
        <taxon>Bacteria</taxon>
        <taxon>Bacillati</taxon>
        <taxon>Bacillota</taxon>
        <taxon>Bacilli</taxon>
        <taxon>Lactobacillales</taxon>
        <taxon>Enterococcaceae</taxon>
        <taxon>Enterococcus</taxon>
    </lineage>
</organism>
<dbReference type="RefSeq" id="WP_161902576.1">
    <property type="nucleotide sequence ID" value="NZ_MAEL01000045.1"/>
</dbReference>
<dbReference type="EMBL" id="MAEL01000045">
    <property type="protein sequence ID" value="KAF1302916.1"/>
    <property type="molecule type" value="Genomic_DNA"/>
</dbReference>
<gene>
    <name evidence="9" type="ORF">BAU17_11925</name>
</gene>
<keyword evidence="6" id="KW-0418">Kinase</keyword>
<reference evidence="9 10" key="1">
    <citation type="submission" date="2016-06" db="EMBL/GenBank/DDBJ databases">
        <title>Four novel species of enterococci isolated from chicken manure.</title>
        <authorList>
            <person name="Van Tyne D."/>
        </authorList>
    </citation>
    <scope>NUCLEOTIDE SEQUENCE [LARGE SCALE GENOMIC DNA]</scope>
    <source>
        <strain evidence="9 10">CU12B</strain>
    </source>
</reference>
<evidence type="ECO:0000256" key="1">
    <source>
        <dbReference type="ARBA" id="ARBA00022448"/>
    </source>
</evidence>
<dbReference type="PANTHER" id="PTHR34581:SF2">
    <property type="entry name" value="PTS SYSTEM N,N'-DIACETYLCHITOBIOSE-SPECIFIC EIIB COMPONENT"/>
    <property type="match status" value="1"/>
</dbReference>
<evidence type="ECO:0000256" key="3">
    <source>
        <dbReference type="ARBA" id="ARBA00022597"/>
    </source>
</evidence>
<evidence type="ECO:0000313" key="10">
    <source>
        <dbReference type="Proteomes" id="UP000782705"/>
    </source>
</evidence>
<evidence type="ECO:0000256" key="4">
    <source>
        <dbReference type="ARBA" id="ARBA00022679"/>
    </source>
</evidence>
<dbReference type="InterPro" id="IPR003501">
    <property type="entry name" value="PTS_EIIB_2/3"/>
</dbReference>
<feature type="domain" description="PTS EIIB type-3" evidence="8">
    <location>
        <begin position="1"/>
        <end position="97"/>
    </location>
</feature>
<keyword evidence="5" id="KW-0598">Phosphotransferase system</keyword>
<dbReference type="CDD" id="cd05564">
    <property type="entry name" value="PTS_IIB_chitobiose_lichenan"/>
    <property type="match status" value="1"/>
</dbReference>
<keyword evidence="1" id="KW-0813">Transport</keyword>
<dbReference type="PROSITE" id="PS51100">
    <property type="entry name" value="PTS_EIIB_TYPE_3"/>
    <property type="match status" value="1"/>
</dbReference>